<dbReference type="Pfam" id="PF00831">
    <property type="entry name" value="Ribosomal_L29"/>
    <property type="match status" value="1"/>
</dbReference>
<dbReference type="CDD" id="cd00427">
    <property type="entry name" value="Ribosomal_L29_HIP"/>
    <property type="match status" value="1"/>
</dbReference>
<protein>
    <recommendedName>
        <fullName evidence="4">Large ribosomal subunit protein uL29</fullName>
    </recommendedName>
    <alternativeName>
        <fullName evidence="5">60S ribosomal protein L35</fullName>
    </alternativeName>
</protein>
<dbReference type="AlphaFoldDB" id="A0A8D8H467"/>
<dbReference type="FunFam" id="6.10.250.3450:FF:000001">
    <property type="entry name" value="60S ribosomal protein L35"/>
    <property type="match status" value="1"/>
</dbReference>
<accession>A0A8D8H467</accession>
<dbReference type="InterPro" id="IPR001854">
    <property type="entry name" value="Ribosomal_uL29"/>
</dbReference>
<keyword evidence="2 7" id="KW-0689">Ribosomal protein</keyword>
<keyword evidence="3" id="KW-0687">Ribonucleoprotein</keyword>
<evidence type="ECO:0000256" key="2">
    <source>
        <dbReference type="ARBA" id="ARBA00022980"/>
    </source>
</evidence>
<dbReference type="Gene3D" id="6.10.250.3450">
    <property type="match status" value="1"/>
</dbReference>
<evidence type="ECO:0000256" key="3">
    <source>
        <dbReference type="ARBA" id="ARBA00023274"/>
    </source>
</evidence>
<dbReference type="GO" id="GO:0006412">
    <property type="term" value="P:translation"/>
    <property type="evidence" value="ECO:0007669"/>
    <property type="project" value="InterPro"/>
</dbReference>
<dbReference type="InterPro" id="IPR045059">
    <property type="entry name" value="Ribosomal_uL29_euk"/>
</dbReference>
<evidence type="ECO:0000256" key="5">
    <source>
        <dbReference type="ARBA" id="ARBA00035334"/>
    </source>
</evidence>
<proteinExistence type="inferred from homology"/>
<keyword evidence="6" id="KW-0175">Coiled coil</keyword>
<dbReference type="GO" id="GO:0003735">
    <property type="term" value="F:structural constituent of ribosome"/>
    <property type="evidence" value="ECO:0007669"/>
    <property type="project" value="InterPro"/>
</dbReference>
<feature type="coiled-coil region" evidence="6">
    <location>
        <begin position="50"/>
        <end position="77"/>
    </location>
</feature>
<dbReference type="FunFam" id="1.10.287.310:FF:000002">
    <property type="entry name" value="60S ribosomal protein L35"/>
    <property type="match status" value="1"/>
</dbReference>
<sequence>MTGIWCRNVVPVACCVKFRFCVAGHEDCFPSSILTAKQRSQNENVKVKCSELRTKDKKELTKQLEELKTELLNLRVAKVTGGAPSKLSKIRVVRKAIARVYIVMNTKTKENLRKLYKGKKYVPLDLRPKKTRAMRKALSPRDAARLTLKEQRKRAKFPTRKYAVKA</sequence>
<dbReference type="PANTHER" id="PTHR45722">
    <property type="entry name" value="60S RIBOSOMAL PROTEIN L35"/>
    <property type="match status" value="1"/>
</dbReference>
<evidence type="ECO:0000313" key="7">
    <source>
        <dbReference type="EMBL" id="CAG6527909.1"/>
    </source>
</evidence>
<evidence type="ECO:0000256" key="1">
    <source>
        <dbReference type="ARBA" id="ARBA00009254"/>
    </source>
</evidence>
<dbReference type="PROSITE" id="PS00579">
    <property type="entry name" value="RIBOSOMAL_L29"/>
    <property type="match status" value="1"/>
</dbReference>
<dbReference type="SUPFAM" id="SSF46561">
    <property type="entry name" value="Ribosomal protein L29 (L29p)"/>
    <property type="match status" value="1"/>
</dbReference>
<comment type="similarity">
    <text evidence="1">Belongs to the universal ribosomal protein uL29 family.</text>
</comment>
<evidence type="ECO:0000256" key="4">
    <source>
        <dbReference type="ARBA" id="ARBA00035204"/>
    </source>
</evidence>
<dbReference type="GO" id="GO:0022625">
    <property type="term" value="C:cytosolic large ribosomal subunit"/>
    <property type="evidence" value="ECO:0007669"/>
    <property type="project" value="InterPro"/>
</dbReference>
<name>A0A8D8H467_CULPI</name>
<evidence type="ECO:0000256" key="6">
    <source>
        <dbReference type="SAM" id="Coils"/>
    </source>
</evidence>
<dbReference type="HAMAP" id="MF_00374">
    <property type="entry name" value="Ribosomal_uL29"/>
    <property type="match status" value="1"/>
</dbReference>
<dbReference type="EMBL" id="HBUE01302491">
    <property type="protein sequence ID" value="CAG6579635.1"/>
    <property type="molecule type" value="Transcribed_RNA"/>
</dbReference>
<dbReference type="GO" id="GO:0003729">
    <property type="term" value="F:mRNA binding"/>
    <property type="evidence" value="ECO:0007669"/>
    <property type="project" value="TreeGrafter"/>
</dbReference>
<dbReference type="NCBIfam" id="TIGR00012">
    <property type="entry name" value="L29"/>
    <property type="match status" value="1"/>
</dbReference>
<dbReference type="EMBL" id="HBUE01196478">
    <property type="protein sequence ID" value="CAG6527909.1"/>
    <property type="molecule type" value="Transcribed_RNA"/>
</dbReference>
<dbReference type="Gene3D" id="1.10.287.310">
    <property type="match status" value="1"/>
</dbReference>
<organism evidence="7">
    <name type="scientific">Culex pipiens</name>
    <name type="common">House mosquito</name>
    <dbReference type="NCBI Taxonomy" id="7175"/>
    <lineage>
        <taxon>Eukaryota</taxon>
        <taxon>Metazoa</taxon>
        <taxon>Ecdysozoa</taxon>
        <taxon>Arthropoda</taxon>
        <taxon>Hexapoda</taxon>
        <taxon>Insecta</taxon>
        <taxon>Pterygota</taxon>
        <taxon>Neoptera</taxon>
        <taxon>Endopterygota</taxon>
        <taxon>Diptera</taxon>
        <taxon>Nematocera</taxon>
        <taxon>Culicoidea</taxon>
        <taxon>Culicidae</taxon>
        <taxon>Culicinae</taxon>
        <taxon>Culicini</taxon>
        <taxon>Culex</taxon>
        <taxon>Culex</taxon>
    </lineage>
</organism>
<reference evidence="7" key="1">
    <citation type="submission" date="2021-05" db="EMBL/GenBank/DDBJ databases">
        <authorList>
            <person name="Alioto T."/>
            <person name="Alioto T."/>
            <person name="Gomez Garrido J."/>
        </authorList>
    </citation>
    <scope>NUCLEOTIDE SEQUENCE</scope>
</reference>
<dbReference type="GO" id="GO:0000463">
    <property type="term" value="P:maturation of LSU-rRNA from tricistronic rRNA transcript (SSU-rRNA, 5.8S rRNA, LSU-rRNA)"/>
    <property type="evidence" value="ECO:0007669"/>
    <property type="project" value="InterPro"/>
</dbReference>
<dbReference type="PANTHER" id="PTHR45722:SF2">
    <property type="entry name" value="LARGE RIBOSOMAL SUBUNIT PROTEIN UL29-RELATED"/>
    <property type="match status" value="1"/>
</dbReference>
<dbReference type="InterPro" id="IPR018254">
    <property type="entry name" value="Ribosomal_uL29_CS"/>
</dbReference>
<dbReference type="InterPro" id="IPR036049">
    <property type="entry name" value="Ribosomal_uL29_sf"/>
</dbReference>